<sequence length="96" mass="11319">MEIQKIYQAIVKKYEKENGKLPESLHCCLSGLKPTAKEMYVFPLDIDDSLAFIHEYDYIEDRYMLIIGDRYPPNLIYIYDTKKLIFDSDLISNFGL</sequence>
<organism evidence="1 2">
    <name type="scientific">Histophilus somni</name>
    <name type="common">Haemophilus somnus</name>
    <dbReference type="NCBI Taxonomy" id="731"/>
    <lineage>
        <taxon>Bacteria</taxon>
        <taxon>Pseudomonadati</taxon>
        <taxon>Pseudomonadota</taxon>
        <taxon>Gammaproteobacteria</taxon>
        <taxon>Pasteurellales</taxon>
        <taxon>Pasteurellaceae</taxon>
        <taxon>Histophilus</taxon>
    </lineage>
</organism>
<proteinExistence type="predicted"/>
<evidence type="ECO:0008006" key="3">
    <source>
        <dbReference type="Google" id="ProtNLM"/>
    </source>
</evidence>
<dbReference type="EMBL" id="SNRV01000054">
    <property type="protein sequence ID" value="TEW26470.1"/>
    <property type="molecule type" value="Genomic_DNA"/>
</dbReference>
<comment type="caution">
    <text evidence="1">The sequence shown here is derived from an EMBL/GenBank/DDBJ whole genome shotgun (WGS) entry which is preliminary data.</text>
</comment>
<dbReference type="RefSeq" id="WP_132995713.1">
    <property type="nucleotide sequence ID" value="NZ_CP186878.1"/>
</dbReference>
<dbReference type="AlphaFoldDB" id="A0AAX2RZP9"/>
<evidence type="ECO:0000313" key="1">
    <source>
        <dbReference type="EMBL" id="TEW26470.1"/>
    </source>
</evidence>
<name>A0AAX2RZP9_HISSO</name>
<evidence type="ECO:0000313" key="2">
    <source>
        <dbReference type="Proteomes" id="UP000297565"/>
    </source>
</evidence>
<dbReference type="Proteomes" id="UP000297565">
    <property type="component" value="Unassembled WGS sequence"/>
</dbReference>
<accession>A0AAX2RZP9</accession>
<protein>
    <recommendedName>
        <fullName evidence="3">SMI1/KNR4 family protein</fullName>
    </recommendedName>
</protein>
<reference evidence="1 2" key="1">
    <citation type="submission" date="2019-03" db="EMBL/GenBank/DDBJ databases">
        <title>Horizontal Gene Transfer Machinery in Histophilus somni.</title>
        <authorList>
            <person name="Mostafa Nazari M."/>
            <person name="Liljebjelke K."/>
        </authorList>
    </citation>
    <scope>NUCLEOTIDE SEQUENCE [LARGE SCALE GENOMIC DNA]</scope>
    <source>
        <strain evidence="1 2">UOC-EPH-KLM-04</strain>
    </source>
</reference>
<gene>
    <name evidence="1" type="ORF">E2R48_10340</name>
</gene>